<feature type="transmembrane region" description="Helical" evidence="1">
    <location>
        <begin position="90"/>
        <end position="109"/>
    </location>
</feature>
<keyword evidence="3" id="KW-1185">Reference proteome</keyword>
<accession>A0ABU0PJV2</accession>
<reference evidence="2 3" key="1">
    <citation type="submission" date="2023-07" db="EMBL/GenBank/DDBJ databases">
        <title>Comparative genomics of wheat-associated soil bacteria to identify genetic determinants of phenazine resistance.</title>
        <authorList>
            <person name="Mouncey N."/>
        </authorList>
    </citation>
    <scope>NUCLEOTIDE SEQUENCE [LARGE SCALE GENOMIC DNA]</scope>
    <source>
        <strain evidence="2 3">W1I3</strain>
    </source>
</reference>
<keyword evidence="1" id="KW-1133">Transmembrane helix</keyword>
<comment type="caution">
    <text evidence="2">The sequence shown here is derived from an EMBL/GenBank/DDBJ whole genome shotgun (WGS) entry which is preliminary data.</text>
</comment>
<dbReference type="RefSeq" id="WP_306634973.1">
    <property type="nucleotide sequence ID" value="NZ_JAUSXB010000001.1"/>
</dbReference>
<protein>
    <submittedName>
        <fullName evidence="2">Amino acid transporter</fullName>
    </submittedName>
</protein>
<feature type="transmembrane region" description="Helical" evidence="1">
    <location>
        <begin position="7"/>
        <end position="27"/>
    </location>
</feature>
<evidence type="ECO:0000256" key="1">
    <source>
        <dbReference type="SAM" id="Phobius"/>
    </source>
</evidence>
<organism evidence="2 3">
    <name type="scientific">Pseudarthrobacter siccitolerans</name>
    <dbReference type="NCBI Taxonomy" id="861266"/>
    <lineage>
        <taxon>Bacteria</taxon>
        <taxon>Bacillati</taxon>
        <taxon>Actinomycetota</taxon>
        <taxon>Actinomycetes</taxon>
        <taxon>Micrococcales</taxon>
        <taxon>Micrococcaceae</taxon>
        <taxon>Pseudarthrobacter</taxon>
    </lineage>
</organism>
<keyword evidence="1" id="KW-0812">Transmembrane</keyword>
<gene>
    <name evidence="2" type="ORF">QFZ36_001378</name>
</gene>
<name>A0ABU0PJV2_9MICC</name>
<evidence type="ECO:0000313" key="3">
    <source>
        <dbReference type="Proteomes" id="UP001236806"/>
    </source>
</evidence>
<dbReference type="EMBL" id="JAUSXB010000001">
    <property type="protein sequence ID" value="MDQ0673817.1"/>
    <property type="molecule type" value="Genomic_DNA"/>
</dbReference>
<feature type="transmembrane region" description="Helical" evidence="1">
    <location>
        <begin position="60"/>
        <end position="83"/>
    </location>
</feature>
<keyword evidence="1" id="KW-0472">Membrane</keyword>
<sequence length="155" mass="15992">MRRTYSVIAWIIAGGVVVQAASIAFGFGGMVRFVQDGGVVDKALIESQQATFTGDLGFPIHAMVGGMVIPIAALALLIISFFVKVRGVRLGAAIVFGLVALQITLGYSITDMPYLGLIHGANALAVLLTAVNAALRVRRSAMVGPAVPAADVTAP</sequence>
<feature type="transmembrane region" description="Helical" evidence="1">
    <location>
        <begin position="115"/>
        <end position="135"/>
    </location>
</feature>
<proteinExistence type="predicted"/>
<evidence type="ECO:0000313" key="2">
    <source>
        <dbReference type="EMBL" id="MDQ0673817.1"/>
    </source>
</evidence>
<dbReference type="Proteomes" id="UP001236806">
    <property type="component" value="Unassembled WGS sequence"/>
</dbReference>